<evidence type="ECO:0000259" key="6">
    <source>
        <dbReference type="Pfam" id="PF03936"/>
    </source>
</evidence>
<comment type="cofactor">
    <cofactor evidence="1">
        <name>Mg(2+)</name>
        <dbReference type="ChEBI" id="CHEBI:18420"/>
    </cofactor>
</comment>
<dbReference type="GO" id="GO:0016114">
    <property type="term" value="P:terpenoid biosynthetic process"/>
    <property type="evidence" value="ECO:0007669"/>
    <property type="project" value="InterPro"/>
</dbReference>
<keyword evidence="2" id="KW-0479">Metal-binding</keyword>
<dbReference type="InterPro" id="IPR008930">
    <property type="entry name" value="Terpenoid_cyclase/PrenylTrfase"/>
</dbReference>
<feature type="domain" description="Terpene synthase metal-binding" evidence="6">
    <location>
        <begin position="189"/>
        <end position="232"/>
    </location>
</feature>
<dbReference type="InterPro" id="IPR001906">
    <property type="entry name" value="Terpene_synth_N"/>
</dbReference>
<dbReference type="GO" id="GO:0000287">
    <property type="term" value="F:magnesium ion binding"/>
    <property type="evidence" value="ECO:0007669"/>
    <property type="project" value="InterPro"/>
</dbReference>
<evidence type="ECO:0000313" key="8">
    <source>
        <dbReference type="Proteomes" id="UP001417504"/>
    </source>
</evidence>
<dbReference type="Gene3D" id="1.50.10.130">
    <property type="entry name" value="Terpene synthase, N-terminal domain"/>
    <property type="match status" value="1"/>
</dbReference>
<dbReference type="InterPro" id="IPR005630">
    <property type="entry name" value="Terpene_synthase_metal-bd"/>
</dbReference>
<name>A0AAP0KRC8_9MAGN</name>
<gene>
    <name evidence="7" type="ORF">Sjap_003420</name>
</gene>
<dbReference type="Gene3D" id="1.10.600.10">
    <property type="entry name" value="Farnesyl Diphosphate Synthase"/>
    <property type="match status" value="1"/>
</dbReference>
<feature type="domain" description="Terpene synthase N-terminal" evidence="5">
    <location>
        <begin position="1"/>
        <end position="128"/>
    </location>
</feature>
<evidence type="ECO:0000256" key="3">
    <source>
        <dbReference type="ARBA" id="ARBA00022842"/>
    </source>
</evidence>
<keyword evidence="4" id="KW-0456">Lyase</keyword>
<evidence type="ECO:0000313" key="7">
    <source>
        <dbReference type="EMBL" id="KAK9155940.1"/>
    </source>
</evidence>
<dbReference type="SUPFAM" id="SSF48576">
    <property type="entry name" value="Terpenoid synthases"/>
    <property type="match status" value="1"/>
</dbReference>
<dbReference type="PANTHER" id="PTHR31225">
    <property type="entry name" value="OS04G0344100 PROTEIN-RELATED"/>
    <property type="match status" value="1"/>
</dbReference>
<organism evidence="7 8">
    <name type="scientific">Stephania japonica</name>
    <dbReference type="NCBI Taxonomy" id="461633"/>
    <lineage>
        <taxon>Eukaryota</taxon>
        <taxon>Viridiplantae</taxon>
        <taxon>Streptophyta</taxon>
        <taxon>Embryophyta</taxon>
        <taxon>Tracheophyta</taxon>
        <taxon>Spermatophyta</taxon>
        <taxon>Magnoliopsida</taxon>
        <taxon>Ranunculales</taxon>
        <taxon>Menispermaceae</taxon>
        <taxon>Menispermoideae</taxon>
        <taxon>Cissampelideae</taxon>
        <taxon>Stephania</taxon>
    </lineage>
</organism>
<protein>
    <submittedName>
        <fullName evidence="7">Uncharacterized protein</fullName>
    </submittedName>
</protein>
<dbReference type="InterPro" id="IPR008949">
    <property type="entry name" value="Isoprenoid_synthase_dom_sf"/>
</dbReference>
<dbReference type="SUPFAM" id="SSF48239">
    <property type="entry name" value="Terpenoid cyclases/Protein prenyltransferases"/>
    <property type="match status" value="1"/>
</dbReference>
<evidence type="ECO:0000256" key="4">
    <source>
        <dbReference type="ARBA" id="ARBA00023239"/>
    </source>
</evidence>
<keyword evidence="3" id="KW-0460">Magnesium</keyword>
<evidence type="ECO:0000259" key="5">
    <source>
        <dbReference type="Pfam" id="PF01397"/>
    </source>
</evidence>
<comment type="caution">
    <text evidence="7">The sequence shown here is derived from an EMBL/GenBank/DDBJ whole genome shotgun (WGS) entry which is preliminary data.</text>
</comment>
<keyword evidence="8" id="KW-1185">Reference proteome</keyword>
<dbReference type="Proteomes" id="UP001417504">
    <property type="component" value="Unassembled WGS sequence"/>
</dbReference>
<dbReference type="AlphaFoldDB" id="A0AAP0KRC8"/>
<dbReference type="EMBL" id="JBBNAE010000001">
    <property type="protein sequence ID" value="KAK9155940.1"/>
    <property type="molecule type" value="Genomic_DNA"/>
</dbReference>
<dbReference type="Pfam" id="PF01397">
    <property type="entry name" value="Terpene_synth"/>
    <property type="match status" value="1"/>
</dbReference>
<dbReference type="PANTHER" id="PTHR31225:SF0">
    <property type="entry name" value="S-(+)-LINALOOL SYNTHASE, CHLOROPLASTIC"/>
    <property type="match status" value="1"/>
</dbReference>
<sequence length="238" mass="27743">MIDALQRLSIDYHFEEEIQETLSSQHGRIKAYNGRDCNLFDASLRFRLLRQEGYPVLSDVFNLFTDDEGRFRLHFGKDIRGMMSLYEAAQFGVQGEEILEEASAFARAQLCASVAEHGDIQNGLSKMVLDTIEHPYHKTIPRFMTKHNIKTFYYGSINSGLIEDLAKEDFVIVRSLYRTEISQISKWWRDLGLSEELKLARNQPVKWYMWSVATFADPRHSNQRIELTKAYITHLPDR</sequence>
<evidence type="ECO:0000256" key="1">
    <source>
        <dbReference type="ARBA" id="ARBA00001946"/>
    </source>
</evidence>
<accession>A0AAP0KRC8</accession>
<dbReference type="GO" id="GO:0010333">
    <property type="term" value="F:terpene synthase activity"/>
    <property type="evidence" value="ECO:0007669"/>
    <property type="project" value="InterPro"/>
</dbReference>
<reference evidence="7 8" key="1">
    <citation type="submission" date="2024-01" db="EMBL/GenBank/DDBJ databases">
        <title>Genome assemblies of Stephania.</title>
        <authorList>
            <person name="Yang L."/>
        </authorList>
    </citation>
    <scope>NUCLEOTIDE SEQUENCE [LARGE SCALE GENOMIC DNA]</scope>
    <source>
        <strain evidence="7">QJT</strain>
        <tissue evidence="7">Leaf</tissue>
    </source>
</reference>
<dbReference type="InterPro" id="IPR050148">
    <property type="entry name" value="Terpene_synthase-like"/>
</dbReference>
<dbReference type="Pfam" id="PF03936">
    <property type="entry name" value="Terpene_synth_C"/>
    <property type="match status" value="1"/>
</dbReference>
<proteinExistence type="predicted"/>
<evidence type="ECO:0000256" key="2">
    <source>
        <dbReference type="ARBA" id="ARBA00022723"/>
    </source>
</evidence>
<dbReference type="InterPro" id="IPR036965">
    <property type="entry name" value="Terpene_synth_N_sf"/>
</dbReference>